<evidence type="ECO:0000256" key="7">
    <source>
        <dbReference type="RuleBase" id="RU363032"/>
    </source>
</evidence>
<dbReference type="PROSITE" id="PS50928">
    <property type="entry name" value="ABC_TM1"/>
    <property type="match status" value="1"/>
</dbReference>
<dbReference type="Gene3D" id="1.10.3720.10">
    <property type="entry name" value="MetI-like"/>
    <property type="match status" value="1"/>
</dbReference>
<feature type="transmembrane region" description="Helical" evidence="7">
    <location>
        <begin position="257"/>
        <end position="275"/>
    </location>
</feature>
<keyword evidence="4 7" id="KW-0812">Transmembrane</keyword>
<dbReference type="SUPFAM" id="SSF161098">
    <property type="entry name" value="MetI-like"/>
    <property type="match status" value="1"/>
</dbReference>
<feature type="transmembrane region" description="Helical" evidence="7">
    <location>
        <begin position="226"/>
        <end position="245"/>
    </location>
</feature>
<dbReference type="PANTHER" id="PTHR30151">
    <property type="entry name" value="ALKANE SULFONATE ABC TRANSPORTER-RELATED, MEMBRANE SUBUNIT"/>
    <property type="match status" value="1"/>
</dbReference>
<feature type="transmembrane region" description="Helical" evidence="7">
    <location>
        <begin position="45"/>
        <end position="67"/>
    </location>
</feature>
<organism evidence="9 10">
    <name type="scientific">Ruegeria sediminis</name>
    <dbReference type="NCBI Taxonomy" id="2583820"/>
    <lineage>
        <taxon>Bacteria</taxon>
        <taxon>Pseudomonadati</taxon>
        <taxon>Pseudomonadota</taxon>
        <taxon>Alphaproteobacteria</taxon>
        <taxon>Rhodobacterales</taxon>
        <taxon>Roseobacteraceae</taxon>
        <taxon>Ruegeria</taxon>
    </lineage>
</organism>
<dbReference type="Proteomes" id="UP001193035">
    <property type="component" value="Unassembled WGS sequence"/>
</dbReference>
<feature type="transmembrane region" description="Helical" evidence="7">
    <location>
        <begin position="159"/>
        <end position="180"/>
    </location>
</feature>
<dbReference type="CDD" id="cd06261">
    <property type="entry name" value="TM_PBP2"/>
    <property type="match status" value="1"/>
</dbReference>
<gene>
    <name evidence="9" type="ORF">FGK63_18245</name>
</gene>
<evidence type="ECO:0000256" key="2">
    <source>
        <dbReference type="ARBA" id="ARBA00022448"/>
    </source>
</evidence>
<comment type="caution">
    <text evidence="9">The sequence shown here is derived from an EMBL/GenBank/DDBJ whole genome shotgun (WGS) entry which is preliminary data.</text>
</comment>
<evidence type="ECO:0000313" key="9">
    <source>
        <dbReference type="EMBL" id="TMV04227.1"/>
    </source>
</evidence>
<evidence type="ECO:0000256" key="6">
    <source>
        <dbReference type="ARBA" id="ARBA00023136"/>
    </source>
</evidence>
<evidence type="ECO:0000313" key="10">
    <source>
        <dbReference type="Proteomes" id="UP001193035"/>
    </source>
</evidence>
<keyword evidence="10" id="KW-1185">Reference proteome</keyword>
<evidence type="ECO:0000256" key="4">
    <source>
        <dbReference type="ARBA" id="ARBA00022692"/>
    </source>
</evidence>
<evidence type="ECO:0000256" key="3">
    <source>
        <dbReference type="ARBA" id="ARBA00022475"/>
    </source>
</evidence>
<keyword evidence="2 7" id="KW-0813">Transport</keyword>
<dbReference type="InterPro" id="IPR035906">
    <property type="entry name" value="MetI-like_sf"/>
</dbReference>
<accession>A0ABY2WT31</accession>
<comment type="subcellular location">
    <subcellularLocation>
        <location evidence="1 7">Cell membrane</location>
        <topology evidence="1 7">Multi-pass membrane protein</topology>
    </subcellularLocation>
</comment>
<feature type="transmembrane region" description="Helical" evidence="7">
    <location>
        <begin position="102"/>
        <end position="121"/>
    </location>
</feature>
<keyword evidence="3" id="KW-1003">Cell membrane</keyword>
<evidence type="ECO:0000259" key="8">
    <source>
        <dbReference type="PROSITE" id="PS50928"/>
    </source>
</evidence>
<evidence type="ECO:0000256" key="5">
    <source>
        <dbReference type="ARBA" id="ARBA00022989"/>
    </source>
</evidence>
<name>A0ABY2WT31_9RHOB</name>
<comment type="similarity">
    <text evidence="7">Belongs to the binding-protein-dependent transport system permease family.</text>
</comment>
<proteinExistence type="inferred from homology"/>
<protein>
    <submittedName>
        <fullName evidence="9">ABC transporter permease</fullName>
    </submittedName>
</protein>
<evidence type="ECO:0000256" key="1">
    <source>
        <dbReference type="ARBA" id="ARBA00004651"/>
    </source>
</evidence>
<keyword evidence="5 7" id="KW-1133">Transmembrane helix</keyword>
<feature type="domain" description="ABC transmembrane type-1" evidence="8">
    <location>
        <begin position="95"/>
        <end position="279"/>
    </location>
</feature>
<dbReference type="InterPro" id="IPR000515">
    <property type="entry name" value="MetI-like"/>
</dbReference>
<dbReference type="PANTHER" id="PTHR30151:SF0">
    <property type="entry name" value="ABC TRANSPORTER PERMEASE PROTEIN MJ0413-RELATED"/>
    <property type="match status" value="1"/>
</dbReference>
<keyword evidence="6 7" id="KW-0472">Membrane</keyword>
<dbReference type="Pfam" id="PF00528">
    <property type="entry name" value="BPD_transp_1"/>
    <property type="match status" value="1"/>
</dbReference>
<dbReference type="EMBL" id="VCPD01000008">
    <property type="protein sequence ID" value="TMV04227.1"/>
    <property type="molecule type" value="Genomic_DNA"/>
</dbReference>
<reference evidence="9 10" key="1">
    <citation type="submission" date="2019-05" db="EMBL/GenBank/DDBJ databases">
        <title>Ruegeria sp. nov., isolated from tidal flat.</title>
        <authorList>
            <person name="Kim W."/>
        </authorList>
    </citation>
    <scope>NUCLEOTIDE SEQUENCE [LARGE SCALE GENOMIC DNA]</scope>
    <source>
        <strain evidence="9 10">CAU 1488</strain>
    </source>
</reference>
<sequence>MVSLMETRTAKELAEVASESDVDRKAGARYPGSVRAQGRFWQARWFIVVRAFSVFIGIWYLVALWVASPIQMPSPFKVLEALIALGRTGELFDHALISATRLVISLVISTLIAVPLGFLMAMNREANAFIDPIVELLRPISGIAWIPLGLFIFGVGGTLPIFIMAYVAFFPLLLNTIDGVKSIDRKLMSAAETMGVSRSARLLHIAVPAALPSVMVGFRIAFASAWAAIIAAELIGSPSGLGFAIEWYRQLLMSPKVFAFIAMIGAIGYLCDLGLRTLQHKLTPWAEGMGIGQ</sequence>